<gene>
    <name evidence="2" type="ORF">ENH_00076750</name>
</gene>
<reference evidence="2" key="1">
    <citation type="submission" date="2013-10" db="EMBL/GenBank/DDBJ databases">
        <title>Genomic analysis of the causative agents of coccidiosis in chickens.</title>
        <authorList>
            <person name="Reid A.J."/>
            <person name="Blake D."/>
            <person name="Billington K."/>
            <person name="Browne H."/>
            <person name="Dunn M."/>
            <person name="Hung S."/>
            <person name="Kawahara F."/>
            <person name="Miranda-Saavedra D."/>
            <person name="Mourier T."/>
            <person name="Nagra H."/>
            <person name="Otto T.D."/>
            <person name="Rawlings N."/>
            <person name="Sanchez A."/>
            <person name="Sanders M."/>
            <person name="Subramaniam C."/>
            <person name="Tay Y."/>
            <person name="Dear P."/>
            <person name="Doerig C."/>
            <person name="Gruber A."/>
            <person name="Parkinson J."/>
            <person name="Shirley M."/>
            <person name="Wan K.L."/>
            <person name="Berriman M."/>
            <person name="Tomley F."/>
            <person name="Pain A."/>
        </authorList>
    </citation>
    <scope>NUCLEOTIDE SEQUENCE [LARGE SCALE GENOMIC DNA]</scope>
    <source>
        <strain evidence="2">Houghton</strain>
    </source>
</reference>
<proteinExistence type="predicted"/>
<dbReference type="AlphaFoldDB" id="U6N069"/>
<feature type="region of interest" description="Disordered" evidence="1">
    <location>
        <begin position="332"/>
        <end position="402"/>
    </location>
</feature>
<feature type="compositionally biased region" description="Basic residues" evidence="1">
    <location>
        <begin position="384"/>
        <end position="402"/>
    </location>
</feature>
<dbReference type="RefSeq" id="XP_013438058.1">
    <property type="nucleotide sequence ID" value="XM_013582604.1"/>
</dbReference>
<dbReference type="Pfam" id="PF00687">
    <property type="entry name" value="Ribosomal_L1"/>
    <property type="match status" value="1"/>
</dbReference>
<dbReference type="InterPro" id="IPR016095">
    <property type="entry name" value="Ribosomal_uL1_3-a/b-sand"/>
</dbReference>
<dbReference type="VEuPathDB" id="ToxoDB:ENH_00076750"/>
<dbReference type="InterPro" id="IPR028364">
    <property type="entry name" value="Ribosomal_uL1/biogenesis"/>
</dbReference>
<evidence type="ECO:0000313" key="2">
    <source>
        <dbReference type="EMBL" id="CDJ69592.1"/>
    </source>
</evidence>
<keyword evidence="3" id="KW-1185">Reference proteome</keyword>
<dbReference type="OrthoDB" id="10251727at2759"/>
<dbReference type="Gene3D" id="3.30.190.20">
    <property type="match status" value="1"/>
</dbReference>
<evidence type="ECO:0000256" key="1">
    <source>
        <dbReference type="SAM" id="MobiDB-lite"/>
    </source>
</evidence>
<reference evidence="2" key="2">
    <citation type="submission" date="2013-10" db="EMBL/GenBank/DDBJ databases">
        <authorList>
            <person name="Aslett M."/>
        </authorList>
    </citation>
    <scope>NUCLEOTIDE SEQUENCE [LARGE SCALE GENOMIC DNA]</scope>
    <source>
        <strain evidence="2">Houghton</strain>
    </source>
</reference>
<dbReference type="Gene3D" id="3.40.50.790">
    <property type="match status" value="1"/>
</dbReference>
<feature type="compositionally biased region" description="Basic and acidic residues" evidence="1">
    <location>
        <begin position="339"/>
        <end position="355"/>
    </location>
</feature>
<dbReference type="Proteomes" id="UP000030754">
    <property type="component" value="Unassembled WGS sequence"/>
</dbReference>
<dbReference type="EMBL" id="HG725758">
    <property type="protein sequence ID" value="CDJ69592.1"/>
    <property type="molecule type" value="Genomic_DNA"/>
</dbReference>
<sequence length="402" mass="43986">MIKVKKRKNGIAAAAKPLPVDTPEGKHKAKRISSAPESLPSPSQPRKKAKSTHTTAEKAKAPPQAPAASAPNVIKIGSGGVVDCQALEKAVKALCRHVQKLQEKEEVQDLLAMNSGPTVSLMFSTQNIPVTQRIYPHLIELPHSPLGSNSEVCLIVRDPQRKWKDLVASLPSLSSVSKVISYKKLPKKFPQFADRRALCAAYDLFIVDTRIKEKAYSSLGKVFFAANKLPLPIRVGSTTLEREVGRALRSTALVIKRGPSVAIRIGRALSNPDHLYENAVAAIKGVSDFFQMNHKWKNTITTIHIQATNTPALPIYLHPKYAEAAEYYRTTAPPANNAEPKRGEGEKTKTGKEKASAVVHKVKGDRKIKSGAAVKEGKDNASKVVKKSITKDKKEKKHKSRH</sequence>
<dbReference type="GeneID" id="25477805"/>
<dbReference type="SUPFAM" id="SSF56808">
    <property type="entry name" value="Ribosomal protein L1"/>
    <property type="match status" value="1"/>
</dbReference>
<name>U6N069_9EIME</name>
<accession>U6N069</accession>
<protein>
    <submittedName>
        <fullName evidence="2">Uncharacterized protein</fullName>
    </submittedName>
</protein>
<evidence type="ECO:0000313" key="3">
    <source>
        <dbReference type="Proteomes" id="UP000030754"/>
    </source>
</evidence>
<dbReference type="InterPro" id="IPR023674">
    <property type="entry name" value="Ribosomal_uL1-like"/>
</dbReference>
<dbReference type="CDD" id="cd00403">
    <property type="entry name" value="Ribosomal_L1"/>
    <property type="match status" value="1"/>
</dbReference>
<feature type="region of interest" description="Disordered" evidence="1">
    <location>
        <begin position="1"/>
        <end position="70"/>
    </location>
</feature>
<organism evidence="2 3">
    <name type="scientific">Eimeria necatrix</name>
    <dbReference type="NCBI Taxonomy" id="51315"/>
    <lineage>
        <taxon>Eukaryota</taxon>
        <taxon>Sar</taxon>
        <taxon>Alveolata</taxon>
        <taxon>Apicomplexa</taxon>
        <taxon>Conoidasida</taxon>
        <taxon>Coccidia</taxon>
        <taxon>Eucoccidiorida</taxon>
        <taxon>Eimeriorina</taxon>
        <taxon>Eimeriidae</taxon>
        <taxon>Eimeria</taxon>
    </lineage>
</organism>